<reference evidence="2" key="1">
    <citation type="journal article" date="2020" name="bioRxiv">
        <title>Whole genome comparisons of ergot fungi reveals the divergence and evolution of species within the genus Claviceps are the result of varying mechanisms driving genome evolution and host range expansion.</title>
        <authorList>
            <person name="Wyka S.A."/>
            <person name="Mondo S.J."/>
            <person name="Liu M."/>
            <person name="Dettman J."/>
            <person name="Nalam V."/>
            <person name="Broders K.D."/>
        </authorList>
    </citation>
    <scope>NUCLEOTIDE SEQUENCE</scope>
    <source>
        <strain evidence="2">CCC 602</strain>
    </source>
</reference>
<proteinExistence type="predicted"/>
<sequence length="96" mass="10122">MKPFATLAFAAQVDGQPPQEPPLTAAEREVRRSYGGWTNFMQSFNLKPWDSDDAEEGKAIIAALAAYDAGSNAKSNAGSNAASNVDAGKDNKTSSK</sequence>
<evidence type="ECO:0000313" key="3">
    <source>
        <dbReference type="Proteomes" id="UP000748025"/>
    </source>
</evidence>
<dbReference type="AlphaFoldDB" id="A0A9P7T0R8"/>
<comment type="caution">
    <text evidence="2">The sequence shown here is derived from an EMBL/GenBank/DDBJ whole genome shotgun (WGS) entry which is preliminary data.</text>
</comment>
<feature type="compositionally biased region" description="Low complexity" evidence="1">
    <location>
        <begin position="71"/>
        <end position="84"/>
    </location>
</feature>
<evidence type="ECO:0000256" key="1">
    <source>
        <dbReference type="SAM" id="MobiDB-lite"/>
    </source>
</evidence>
<gene>
    <name evidence="2" type="ORF">E4U43_002120</name>
</gene>
<dbReference type="EMBL" id="SRPW01000173">
    <property type="protein sequence ID" value="KAG6017202.1"/>
    <property type="molecule type" value="Genomic_DNA"/>
</dbReference>
<dbReference type="Proteomes" id="UP000748025">
    <property type="component" value="Unassembled WGS sequence"/>
</dbReference>
<dbReference type="OrthoDB" id="4232400at2759"/>
<keyword evidence="3" id="KW-1185">Reference proteome</keyword>
<organism evidence="2 3">
    <name type="scientific">Claviceps pusilla</name>
    <dbReference type="NCBI Taxonomy" id="123648"/>
    <lineage>
        <taxon>Eukaryota</taxon>
        <taxon>Fungi</taxon>
        <taxon>Dikarya</taxon>
        <taxon>Ascomycota</taxon>
        <taxon>Pezizomycotina</taxon>
        <taxon>Sordariomycetes</taxon>
        <taxon>Hypocreomycetidae</taxon>
        <taxon>Hypocreales</taxon>
        <taxon>Clavicipitaceae</taxon>
        <taxon>Claviceps</taxon>
    </lineage>
</organism>
<accession>A0A9P7T0R8</accession>
<evidence type="ECO:0000313" key="2">
    <source>
        <dbReference type="EMBL" id="KAG6017202.1"/>
    </source>
</evidence>
<protein>
    <submittedName>
        <fullName evidence="2">Uncharacterized protein</fullName>
    </submittedName>
</protein>
<name>A0A9P7T0R8_9HYPO</name>
<feature type="compositionally biased region" description="Basic and acidic residues" evidence="1">
    <location>
        <begin position="87"/>
        <end position="96"/>
    </location>
</feature>
<feature type="region of interest" description="Disordered" evidence="1">
    <location>
        <begin position="71"/>
        <end position="96"/>
    </location>
</feature>